<dbReference type="GO" id="GO:0003676">
    <property type="term" value="F:nucleic acid binding"/>
    <property type="evidence" value="ECO:0007669"/>
    <property type="project" value="InterPro"/>
</dbReference>
<evidence type="ECO:0000313" key="1">
    <source>
        <dbReference type="EMBL" id="AWB36131.1"/>
    </source>
</evidence>
<dbReference type="SUPFAM" id="SSF56672">
    <property type="entry name" value="DNA/RNA polymerases"/>
    <property type="match status" value="1"/>
</dbReference>
<name>A0A2S0U3R4_9AGAM</name>
<dbReference type="AlphaFoldDB" id="A0A2S0U3R4"/>
<sequence length="225" mass="26367">MDDLFSENFIIHKDYITDFENKFFELISNKTELGDYNLIELKKSESIIESKESHDVHVGIAAAITAYSRVHMTQFKNNPDFNLYYSDTDSIFIDKPLHDHMVDSKVLGKMKLEYILDKAIFLSPKVYYLETEDGKVIYKAKGLKHEVELTKDNFKNLLFKGATLEKFQTKWFKNLSEGHINILEQIYTLKLTENKRKLIYKNNKFIGTTPYKIDKNKTINNSVLD</sequence>
<geneLocation type="mitochondrion" evidence="1"/>
<keyword evidence="1" id="KW-0496">Mitochondrion</keyword>
<dbReference type="PROSITE" id="PS00116">
    <property type="entry name" value="DNA_POLYMERASE_B"/>
    <property type="match status" value="1"/>
</dbReference>
<dbReference type="Gene3D" id="3.90.1600.10">
    <property type="entry name" value="Palm domain of DNA polymerase"/>
    <property type="match status" value="1"/>
</dbReference>
<proteinExistence type="predicted"/>
<dbReference type="GO" id="GO:0000166">
    <property type="term" value="F:nucleotide binding"/>
    <property type="evidence" value="ECO:0007669"/>
    <property type="project" value="InterPro"/>
</dbReference>
<dbReference type="InterPro" id="IPR043502">
    <property type="entry name" value="DNA/RNA_pol_sf"/>
</dbReference>
<dbReference type="InterPro" id="IPR017964">
    <property type="entry name" value="DNA-dir_DNA_pol_B_CS"/>
</dbReference>
<protein>
    <submittedName>
        <fullName evidence="1">Uncharacterized protein</fullName>
    </submittedName>
</protein>
<reference evidence="1" key="1">
    <citation type="journal article" date="2018" name="Int. J. Biol. Macromol.">
        <title>Characterization and comparative mitogenomic analysis of six newly sequenced mitochondrial genomes from ectomycorrhizal fungi (Russula) and phylogenetic analysis of the Agaricomycetes.</title>
        <authorList>
            <person name="Li Q."/>
            <person name="Wang Q."/>
            <person name="Chen C."/>
            <person name="Jin X."/>
            <person name="Chen Z."/>
            <person name="Xiong C."/>
            <person name="Li P."/>
            <person name="Zhao J."/>
            <person name="Huang W."/>
        </authorList>
    </citation>
    <scope>NUCLEOTIDE SEQUENCE</scope>
</reference>
<dbReference type="GeneID" id="36940664"/>
<dbReference type="EMBL" id="MH138073">
    <property type="protein sequence ID" value="AWB36131.1"/>
    <property type="molecule type" value="Genomic_DNA"/>
</dbReference>
<organism evidence="1">
    <name type="scientific">Russula abietina</name>
    <dbReference type="NCBI Taxonomy" id="482377"/>
    <lineage>
        <taxon>Eukaryota</taxon>
        <taxon>Fungi</taxon>
        <taxon>Dikarya</taxon>
        <taxon>Basidiomycota</taxon>
        <taxon>Agaricomycotina</taxon>
        <taxon>Agaricomycetes</taxon>
        <taxon>Russulales</taxon>
        <taxon>Russulaceae</taxon>
        <taxon>Russula</taxon>
    </lineage>
</organism>
<accession>A0A2S0U3R4</accession>
<dbReference type="InterPro" id="IPR023211">
    <property type="entry name" value="DNA_pol_palm_dom_sf"/>
</dbReference>
<dbReference type="RefSeq" id="YP_009487229.1">
    <property type="nucleotide sequence ID" value="NC_037774.1"/>
</dbReference>
<gene>
    <name evidence="1" type="primary">orf225</name>
</gene>